<dbReference type="Gene3D" id="3.30.70.270">
    <property type="match status" value="1"/>
</dbReference>
<keyword evidence="3" id="KW-0597">Phosphoprotein</keyword>
<dbReference type="AlphaFoldDB" id="A0A2Z6AUG7"/>
<keyword evidence="2" id="KW-0418">Kinase</keyword>
<evidence type="ECO:0000259" key="4">
    <source>
        <dbReference type="PROSITE" id="PS50110"/>
    </source>
</evidence>
<evidence type="ECO:0000313" key="8">
    <source>
        <dbReference type="Proteomes" id="UP000269883"/>
    </source>
</evidence>
<evidence type="ECO:0000256" key="2">
    <source>
        <dbReference type="ARBA" id="ARBA00022777"/>
    </source>
</evidence>
<dbReference type="InterPro" id="IPR011006">
    <property type="entry name" value="CheY-like_superfamily"/>
</dbReference>
<feature type="domain" description="GGDEF" evidence="6">
    <location>
        <begin position="355"/>
        <end position="487"/>
    </location>
</feature>
<dbReference type="SMART" id="SM00065">
    <property type="entry name" value="GAF"/>
    <property type="match status" value="1"/>
</dbReference>
<dbReference type="SUPFAM" id="SSF55781">
    <property type="entry name" value="GAF domain-like"/>
    <property type="match status" value="1"/>
</dbReference>
<dbReference type="SUPFAM" id="SSF55073">
    <property type="entry name" value="Nucleotide cyclase"/>
    <property type="match status" value="1"/>
</dbReference>
<dbReference type="RefSeq" id="WP_126375661.1">
    <property type="nucleotide sequence ID" value="NZ_AP017378.1"/>
</dbReference>
<dbReference type="SMART" id="SM00052">
    <property type="entry name" value="EAL"/>
    <property type="match status" value="1"/>
</dbReference>
<dbReference type="PANTHER" id="PTHR44757:SF2">
    <property type="entry name" value="BIOFILM ARCHITECTURE MAINTENANCE PROTEIN MBAA"/>
    <property type="match status" value="1"/>
</dbReference>
<dbReference type="InterPro" id="IPR029016">
    <property type="entry name" value="GAF-like_dom_sf"/>
</dbReference>
<dbReference type="Gene3D" id="3.40.50.2300">
    <property type="match status" value="1"/>
</dbReference>
<keyword evidence="8" id="KW-1185">Reference proteome</keyword>
<dbReference type="Pfam" id="PF00563">
    <property type="entry name" value="EAL"/>
    <property type="match status" value="1"/>
</dbReference>
<protein>
    <submittedName>
        <fullName evidence="7">Putative response regulator receiver modulated diguanylate cyclase/phosphodiesterase with PAS/PAC sensor(S)</fullName>
    </submittedName>
</protein>
<dbReference type="Gene3D" id="3.20.20.450">
    <property type="entry name" value="EAL domain"/>
    <property type="match status" value="1"/>
</dbReference>
<dbReference type="GO" id="GO:0000160">
    <property type="term" value="P:phosphorelay signal transduction system"/>
    <property type="evidence" value="ECO:0007669"/>
    <property type="project" value="InterPro"/>
</dbReference>
<feature type="domain" description="Response regulatory" evidence="4">
    <location>
        <begin position="7"/>
        <end position="123"/>
    </location>
</feature>
<dbReference type="Pfam" id="PF00990">
    <property type="entry name" value="GGDEF"/>
    <property type="match status" value="1"/>
</dbReference>
<name>A0A2Z6AUG7_9BACT</name>
<keyword evidence="1" id="KW-0808">Transferase</keyword>
<feature type="modified residue" description="4-aspartylphosphate" evidence="3">
    <location>
        <position position="56"/>
    </location>
</feature>
<dbReference type="InterPro" id="IPR001633">
    <property type="entry name" value="EAL_dom"/>
</dbReference>
<accession>A0A2Z6AUG7</accession>
<dbReference type="InterPro" id="IPR043128">
    <property type="entry name" value="Rev_trsase/Diguanyl_cyclase"/>
</dbReference>
<dbReference type="PROSITE" id="PS50887">
    <property type="entry name" value="GGDEF"/>
    <property type="match status" value="1"/>
</dbReference>
<dbReference type="SUPFAM" id="SSF52172">
    <property type="entry name" value="CheY-like"/>
    <property type="match status" value="1"/>
</dbReference>
<dbReference type="EMBL" id="AP017378">
    <property type="protein sequence ID" value="BBD06860.1"/>
    <property type="molecule type" value="Genomic_DNA"/>
</dbReference>
<reference evidence="7 8" key="1">
    <citation type="journal article" date="2018" name="Sci. Adv.">
        <title>Multi-heme cytochromes provide a pathway for survival in energy-limited environments.</title>
        <authorList>
            <person name="Deng X."/>
            <person name="Dohmae N."/>
            <person name="Nealson K.H."/>
            <person name="Hashimoto K."/>
            <person name="Okamoto A."/>
        </authorList>
    </citation>
    <scope>NUCLEOTIDE SEQUENCE [LARGE SCALE GENOMIC DNA]</scope>
    <source>
        <strain evidence="7 8">IS5</strain>
    </source>
</reference>
<proteinExistence type="predicted"/>
<dbReference type="Proteomes" id="UP000269883">
    <property type="component" value="Chromosome"/>
</dbReference>
<gene>
    <name evidence="7" type="ORF">DFE_0134</name>
</gene>
<dbReference type="SMART" id="SM00267">
    <property type="entry name" value="GGDEF"/>
    <property type="match status" value="1"/>
</dbReference>
<dbReference type="Pfam" id="PF00072">
    <property type="entry name" value="Response_reg"/>
    <property type="match status" value="1"/>
</dbReference>
<dbReference type="GO" id="GO:0016301">
    <property type="term" value="F:kinase activity"/>
    <property type="evidence" value="ECO:0007669"/>
    <property type="project" value="UniProtKB-KW"/>
</dbReference>
<dbReference type="PANTHER" id="PTHR44757">
    <property type="entry name" value="DIGUANYLATE CYCLASE DGCP"/>
    <property type="match status" value="1"/>
</dbReference>
<organism evidence="7 8">
    <name type="scientific">Desulfovibrio ferrophilus</name>
    <dbReference type="NCBI Taxonomy" id="241368"/>
    <lineage>
        <taxon>Bacteria</taxon>
        <taxon>Pseudomonadati</taxon>
        <taxon>Thermodesulfobacteriota</taxon>
        <taxon>Desulfovibrionia</taxon>
        <taxon>Desulfovibrionales</taxon>
        <taxon>Desulfovibrionaceae</taxon>
        <taxon>Desulfovibrio</taxon>
    </lineage>
</organism>
<dbReference type="InterPro" id="IPR052155">
    <property type="entry name" value="Biofilm_reg_signaling"/>
</dbReference>
<evidence type="ECO:0000313" key="7">
    <source>
        <dbReference type="EMBL" id="BBD06860.1"/>
    </source>
</evidence>
<dbReference type="PROSITE" id="PS50110">
    <property type="entry name" value="RESPONSE_REGULATORY"/>
    <property type="match status" value="1"/>
</dbReference>
<dbReference type="InterPro" id="IPR029787">
    <property type="entry name" value="Nucleotide_cyclase"/>
</dbReference>
<dbReference type="PROSITE" id="PS50883">
    <property type="entry name" value="EAL"/>
    <property type="match status" value="1"/>
</dbReference>
<sequence length="746" mass="81938">MSTLPPSILIVDDEYLTLKLVESDLSNSGYGVSTASSGQQALEMACNCPPDLILLDAAMPGMDGFETCRLLKQQDTLSSIPVLFLSANDDSQSKVRAFEAGAVDYVPKPFEMTELLVRIKTHLTIRDQEEMIRLYTKHLEEMVDQRAKKLSEAQDELARDFDIQRTLKKLMELSLCENTLNETLEQALGTILRVEWLTQRPSGAIFLTNGNTDTLSMAVHAQLPLDTLRQCATVPSGACVCGRAAELRTIQISPTGSTAHHRPCPGLKDHANISIPISMEDRLLGVLTIVMDAPRELDDKERQFLSGVADVLAALIRQKRTEADLRLHAYSDVLTGLANRTSLIEWLSETLAAKRPATVFTLNLDKFHIINDGLGHGMGDQLLWAFASKLSDFRAGNVIVTRLGGDEFALGLSGNTDQQSALSFAKAVQKTMAEPLSVAGQSFYMTACVGISRGRAGADPHDTLRDAHIALHLAKRQGPGSISVFDPIMHERAGKVMRTATDLRKALLKDEFIIHYQPIVALATRKVIGAEALVRWNHPVRGLIPPDEFIPVAEDTGQIGLLGEWVLRNACKRYHELAKRADHEHFMLAVNISGLQLSKRGLVSQVEDVLQKTGVPPQLLKLEITETAAMGNVEKTIPKLSRLRDLGVRLAIDDFGTGYSSLSYLHSFPIDTIKIDQSFVGGMAPDNENMEIVRTVLTLADVLGMDVVAEGVETEEQAALLNSMGCRRGQGYLFSRPLPFEDFGPF</sequence>
<dbReference type="InterPro" id="IPR000160">
    <property type="entry name" value="GGDEF_dom"/>
</dbReference>
<dbReference type="CDD" id="cd01949">
    <property type="entry name" value="GGDEF"/>
    <property type="match status" value="1"/>
</dbReference>
<dbReference type="Pfam" id="PF13185">
    <property type="entry name" value="GAF_2"/>
    <property type="match status" value="1"/>
</dbReference>
<dbReference type="FunFam" id="3.20.20.450:FF:000001">
    <property type="entry name" value="Cyclic di-GMP phosphodiesterase yahA"/>
    <property type="match status" value="1"/>
</dbReference>
<evidence type="ECO:0000256" key="3">
    <source>
        <dbReference type="PROSITE-ProRule" id="PRU00169"/>
    </source>
</evidence>
<dbReference type="InterPro" id="IPR003018">
    <property type="entry name" value="GAF"/>
</dbReference>
<dbReference type="InterPro" id="IPR035919">
    <property type="entry name" value="EAL_sf"/>
</dbReference>
<dbReference type="SUPFAM" id="SSF141868">
    <property type="entry name" value="EAL domain-like"/>
    <property type="match status" value="1"/>
</dbReference>
<dbReference type="InterPro" id="IPR001789">
    <property type="entry name" value="Sig_transdc_resp-reg_receiver"/>
</dbReference>
<dbReference type="CDD" id="cd01948">
    <property type="entry name" value="EAL"/>
    <property type="match status" value="1"/>
</dbReference>
<dbReference type="KEGG" id="dfl:DFE_0134"/>
<evidence type="ECO:0000259" key="5">
    <source>
        <dbReference type="PROSITE" id="PS50883"/>
    </source>
</evidence>
<dbReference type="Gene3D" id="3.30.450.40">
    <property type="match status" value="1"/>
</dbReference>
<dbReference type="OrthoDB" id="7673416at2"/>
<dbReference type="SMART" id="SM00448">
    <property type="entry name" value="REC"/>
    <property type="match status" value="1"/>
</dbReference>
<dbReference type="NCBIfam" id="TIGR00254">
    <property type="entry name" value="GGDEF"/>
    <property type="match status" value="1"/>
</dbReference>
<feature type="domain" description="EAL" evidence="5">
    <location>
        <begin position="496"/>
        <end position="746"/>
    </location>
</feature>
<evidence type="ECO:0000256" key="1">
    <source>
        <dbReference type="ARBA" id="ARBA00022679"/>
    </source>
</evidence>
<evidence type="ECO:0000259" key="6">
    <source>
        <dbReference type="PROSITE" id="PS50887"/>
    </source>
</evidence>